<feature type="transmembrane region" description="Helical" evidence="1">
    <location>
        <begin position="51"/>
        <end position="73"/>
    </location>
</feature>
<keyword evidence="1" id="KW-0812">Transmembrane</keyword>
<keyword evidence="1" id="KW-1133">Transmembrane helix</keyword>
<dbReference type="AlphaFoldDB" id="A0A386PYR3"/>
<protein>
    <submittedName>
        <fullName evidence="2">NADH dehydrogenase subunit 4L</fullName>
    </submittedName>
</protein>
<accession>A0A386PYR3</accession>
<dbReference type="Pfam" id="PF06235">
    <property type="entry name" value="NAD4L"/>
    <property type="match status" value="1"/>
</dbReference>
<sequence length="88" mass="9878">MILSTLLFFALPFFIGFCFMFNNFMSVIIILENFNILLLFVMGLSSLSYAGSVSFVVLLCILTIEVLFGLLLITSSWSINSLGDFFIL</sequence>
<proteinExistence type="predicted"/>
<evidence type="ECO:0000313" key="2">
    <source>
        <dbReference type="EMBL" id="AYE40101.1"/>
    </source>
</evidence>
<evidence type="ECO:0000256" key="1">
    <source>
        <dbReference type="SAM" id="Phobius"/>
    </source>
</evidence>
<name>A0A386PYR3_9PLAT</name>
<organism evidence="2">
    <name type="scientific">Paradiplozoon opsariichthydis</name>
    <dbReference type="NCBI Taxonomy" id="340994"/>
    <lineage>
        <taxon>Eukaryota</taxon>
        <taxon>Metazoa</taxon>
        <taxon>Spiralia</taxon>
        <taxon>Lophotrochozoa</taxon>
        <taxon>Platyhelminthes</taxon>
        <taxon>Monogenea</taxon>
        <taxon>Polyopisthocotylea</taxon>
        <taxon>Mazocraeidea</taxon>
        <taxon>Diplozoidae</taxon>
        <taxon>Paradiplozoon</taxon>
    </lineage>
</organism>
<keyword evidence="1" id="KW-0472">Membrane</keyword>
<geneLocation type="mitochondrion" evidence="2"/>
<reference evidence="2" key="1">
    <citation type="journal article" date="2018" name="BMC Evol. Biol.">
        <title>Three new Diplozoidae mitogenomes expose unusual compositional biases within the Monogenea class: implications for phylogenetic studies.</title>
        <authorList>
            <person name="Zhang D."/>
            <person name="Zou H."/>
            <person name="Wu S.G."/>
            <person name="Li M."/>
            <person name="Jakovlic I."/>
            <person name="Zhang J."/>
            <person name="Chen R."/>
            <person name="Li W.X."/>
            <person name="Wang G.T."/>
        </authorList>
    </citation>
    <scope>NUCLEOTIDE SEQUENCE</scope>
</reference>
<gene>
    <name evidence="2" type="primary">nad4L</name>
</gene>
<dbReference type="EMBL" id="MG458327">
    <property type="protein sequence ID" value="AYE40101.1"/>
    <property type="molecule type" value="Genomic_DNA"/>
</dbReference>
<feature type="transmembrane region" description="Helical" evidence="1">
    <location>
        <begin position="7"/>
        <end position="31"/>
    </location>
</feature>
<dbReference type="InterPro" id="IPR009356">
    <property type="entry name" value="NAD_DH_su4L"/>
</dbReference>
<keyword evidence="2" id="KW-0496">Mitochondrion</keyword>